<sequence>MEKNHLDKQNIVFALDIGTRSILGAVGVVRDKKFHVIEESYVEHEERAMIDGQIHDVSLVANAVIKVKRNLEKKIGIELNKVSIAAAGRFLKTYTAKSELNMDNEKEIDKDTIRSLELTSVKKAEEEVSKKSGGKLYCVGYTVKNYYLNDYVIGNLLLQKGEKIAAEVIATFLPRYVIDSLYSVMKKVGLIVDSLTLEPIAAMEAAIPKKLRLLNLALIDVGAGTSDIAICSRDSITAFGMVSLAGDEVTEAIVQNFLVDFEAAEKIKKQCSESESVEYIDVLGLTNKIPSKDVKKVIEPVVKKISEEIGNKIIEINGEKSPNAIFLVGGGAHTPLLKEFLCEKLNMPLERAAIKDRDAVIDCSIENNKFGSEGVTVLGIGLISIRRLGNDFIDVMLNGSIISLFNSHKHTVMDVMLQAGINPKVLLGRNGKSIRFTLNNIKRMAFGTLATNALIKINGVKASVEDNIKEGDKIEIEFAKNGEDSKPTLKDYIKKVYSTTFFINDIIENLTPLAFVNGDKKDVNYIIKEGDNVKIFFPETLGHYKEYYENLKDYKYYLNGEELKEDYIIKEGDRIYKLRDEIEKNKEENSEKNKADEKEITEKNNELNVVEKEIIKTNDETSIQEEIENNYTQSKDNDLKSKDLQSEALGEKEAALTKEYIENEEDNKEEKIETENLNIKETGIKVRVNNEEIILKDKDKYIFVDIFNYVEFDLSVAKGKLVLLLNGKSAGYYDDLKDGDSIEIKWE</sequence>
<keyword evidence="8" id="KW-0131">Cell cycle</keyword>
<evidence type="ECO:0000256" key="4">
    <source>
        <dbReference type="ARBA" id="ARBA00022840"/>
    </source>
</evidence>
<dbReference type="AlphaFoldDB" id="A0A0D1BT01"/>
<dbReference type="HOGENOM" id="CLU_010661_1_0_9"/>
<feature type="domain" description="SHS2" evidence="7">
    <location>
        <begin position="12"/>
        <end position="206"/>
    </location>
</feature>
<dbReference type="InterPro" id="IPR043129">
    <property type="entry name" value="ATPase_NBD"/>
</dbReference>
<dbReference type="PROSITE" id="PS50889">
    <property type="entry name" value="S4"/>
    <property type="match status" value="1"/>
</dbReference>
<dbReference type="GO" id="GO:0005737">
    <property type="term" value="C:cytoplasm"/>
    <property type="evidence" value="ECO:0007669"/>
    <property type="project" value="UniProtKB-SubCell"/>
</dbReference>
<evidence type="ECO:0000313" key="8">
    <source>
        <dbReference type="EMBL" id="KIS23440.1"/>
    </source>
</evidence>
<evidence type="ECO:0000256" key="1">
    <source>
        <dbReference type="ARBA" id="ARBA00004496"/>
    </source>
</evidence>
<dbReference type="GO" id="GO:0005524">
    <property type="term" value="F:ATP binding"/>
    <property type="evidence" value="ECO:0007669"/>
    <property type="project" value="UniProtKB-KW"/>
</dbReference>
<dbReference type="GO" id="GO:0051301">
    <property type="term" value="P:cell division"/>
    <property type="evidence" value="ECO:0007669"/>
    <property type="project" value="UniProtKB-KW"/>
</dbReference>
<reference evidence="8 9" key="1">
    <citation type="submission" date="2014-06" db="EMBL/GenBank/DDBJ databases">
        <title>Genome characterization of distinct group I Clostridium botulinum lineages.</title>
        <authorList>
            <person name="Giordani F."/>
            <person name="Anselmo A."/>
            <person name="Fillo S."/>
            <person name="Palozzi A.M."/>
            <person name="Fortunato A."/>
            <person name="Gentile B."/>
            <person name="Ciammaruconi A."/>
            <person name="Anniballi F."/>
            <person name="De Medici D."/>
            <person name="Lista F."/>
        </authorList>
    </citation>
    <scope>NUCLEOTIDE SEQUENCE [LARGE SCALE GENOMIC DNA]</scope>
    <source>
        <strain evidence="8 9">B2 450</strain>
    </source>
</reference>
<dbReference type="PATRIC" id="fig|1379739.3.peg.1840"/>
<keyword evidence="5" id="KW-0694">RNA-binding</keyword>
<organism evidence="8 9">
    <name type="scientific">Clostridium botulinum B2 450</name>
    <dbReference type="NCBI Taxonomy" id="1379739"/>
    <lineage>
        <taxon>Bacteria</taxon>
        <taxon>Bacillati</taxon>
        <taxon>Bacillota</taxon>
        <taxon>Clostridia</taxon>
        <taxon>Eubacteriales</taxon>
        <taxon>Clostridiaceae</taxon>
        <taxon>Clostridium</taxon>
    </lineage>
</organism>
<gene>
    <name evidence="8" type="ORF">N495_07495</name>
</gene>
<keyword evidence="2" id="KW-0963">Cytoplasm</keyword>
<proteinExistence type="predicted"/>
<dbReference type="GO" id="GO:0003723">
    <property type="term" value="F:RNA binding"/>
    <property type="evidence" value="ECO:0007669"/>
    <property type="project" value="UniProtKB-KW"/>
</dbReference>
<dbReference type="Proteomes" id="UP000032250">
    <property type="component" value="Unassembled WGS sequence"/>
</dbReference>
<evidence type="ECO:0000313" key="9">
    <source>
        <dbReference type="Proteomes" id="UP000032250"/>
    </source>
</evidence>
<protein>
    <submittedName>
        <fullName evidence="8">Cell division protein FtsA</fullName>
    </submittedName>
</protein>
<dbReference type="InterPro" id="IPR056546">
    <property type="entry name" value="MreB_MamK-like"/>
</dbReference>
<feature type="coiled-coil region" evidence="6">
    <location>
        <begin position="575"/>
        <end position="620"/>
    </location>
</feature>
<dbReference type="Gene3D" id="3.30.420.40">
    <property type="match status" value="2"/>
</dbReference>
<dbReference type="RefSeq" id="WP_003486623.1">
    <property type="nucleotide sequence ID" value="NZ_JXSU01000007.1"/>
</dbReference>
<evidence type="ECO:0000259" key="7">
    <source>
        <dbReference type="SMART" id="SM00842"/>
    </source>
</evidence>
<keyword evidence="8" id="KW-0132">Cell division</keyword>
<accession>A0A0D1BT01</accession>
<dbReference type="PANTHER" id="PTHR42749">
    <property type="entry name" value="CELL SHAPE-DETERMINING PROTEIN MREB"/>
    <property type="match status" value="1"/>
</dbReference>
<dbReference type="PANTHER" id="PTHR42749:SF1">
    <property type="entry name" value="CELL SHAPE-DETERMINING PROTEIN MREB"/>
    <property type="match status" value="1"/>
</dbReference>
<dbReference type="SMART" id="SM00842">
    <property type="entry name" value="FtsA"/>
    <property type="match status" value="1"/>
</dbReference>
<evidence type="ECO:0000256" key="2">
    <source>
        <dbReference type="ARBA" id="ARBA00022490"/>
    </source>
</evidence>
<dbReference type="EMBL" id="JXSU01000007">
    <property type="protein sequence ID" value="KIS23440.1"/>
    <property type="molecule type" value="Genomic_DNA"/>
</dbReference>
<dbReference type="SUPFAM" id="SSF53067">
    <property type="entry name" value="Actin-like ATPase domain"/>
    <property type="match status" value="2"/>
</dbReference>
<dbReference type="OrthoDB" id="9768127at2"/>
<evidence type="ECO:0000256" key="3">
    <source>
        <dbReference type="ARBA" id="ARBA00022741"/>
    </source>
</evidence>
<keyword evidence="4" id="KW-0067">ATP-binding</keyword>
<dbReference type="CDD" id="cd24004">
    <property type="entry name" value="ASKHA_NBD_PilM-like"/>
    <property type="match status" value="1"/>
</dbReference>
<dbReference type="Pfam" id="PF06723">
    <property type="entry name" value="MreB_Mbl"/>
    <property type="match status" value="1"/>
</dbReference>
<evidence type="ECO:0000256" key="5">
    <source>
        <dbReference type="PROSITE-ProRule" id="PRU00182"/>
    </source>
</evidence>
<keyword evidence="6" id="KW-0175">Coiled coil</keyword>
<keyword evidence="3" id="KW-0547">Nucleotide-binding</keyword>
<name>A0A0D1BT01_CLOBO</name>
<dbReference type="InterPro" id="IPR003494">
    <property type="entry name" value="SHS2_FtsA"/>
</dbReference>
<comment type="subcellular location">
    <subcellularLocation>
        <location evidence="1">Cytoplasm</location>
    </subcellularLocation>
</comment>
<comment type="caution">
    <text evidence="8">The sequence shown here is derived from an EMBL/GenBank/DDBJ whole genome shotgun (WGS) entry which is preliminary data.</text>
</comment>
<evidence type="ECO:0000256" key="6">
    <source>
        <dbReference type="SAM" id="Coils"/>
    </source>
</evidence>